<organism evidence="2 3">
    <name type="scientific">Chondrus crispus</name>
    <name type="common">Carrageen Irish moss</name>
    <name type="synonym">Polymorpha crispa</name>
    <dbReference type="NCBI Taxonomy" id="2769"/>
    <lineage>
        <taxon>Eukaryota</taxon>
        <taxon>Rhodophyta</taxon>
        <taxon>Florideophyceae</taxon>
        <taxon>Rhodymeniophycidae</taxon>
        <taxon>Gigartinales</taxon>
        <taxon>Gigartinaceae</taxon>
        <taxon>Chondrus</taxon>
    </lineage>
</organism>
<gene>
    <name evidence="2" type="ORF">CHC_T00008501001</name>
</gene>
<dbReference type="AlphaFoldDB" id="R7QAR1"/>
<protein>
    <submittedName>
        <fullName evidence="2">Gal-2,6-Sulfurylases II</fullName>
    </submittedName>
</protein>
<dbReference type="EMBL" id="HG001720">
    <property type="protein sequence ID" value="CDF35159.1"/>
    <property type="molecule type" value="Genomic_DNA"/>
</dbReference>
<dbReference type="GeneID" id="17322696"/>
<dbReference type="KEGG" id="ccp:CHC_T00008501001"/>
<keyword evidence="3" id="KW-1185">Reference proteome</keyword>
<feature type="signal peptide" evidence="1">
    <location>
        <begin position="1"/>
        <end position="20"/>
    </location>
</feature>
<name>R7QAR1_CHOCR</name>
<dbReference type="Proteomes" id="UP000012073">
    <property type="component" value="Unassembled WGS sequence"/>
</dbReference>
<dbReference type="OrthoDB" id="12527at2759"/>
<proteinExistence type="predicted"/>
<dbReference type="Gramene" id="CDF35159">
    <property type="protein sequence ID" value="CDF35159"/>
    <property type="gene ID" value="CHC_T00008501001"/>
</dbReference>
<keyword evidence="1" id="KW-0732">Signal</keyword>
<evidence type="ECO:0000256" key="1">
    <source>
        <dbReference type="SAM" id="SignalP"/>
    </source>
</evidence>
<accession>R7QAR1</accession>
<evidence type="ECO:0000313" key="3">
    <source>
        <dbReference type="Proteomes" id="UP000012073"/>
    </source>
</evidence>
<dbReference type="RefSeq" id="XP_005714978.1">
    <property type="nucleotide sequence ID" value="XM_005714921.1"/>
</dbReference>
<reference evidence="3" key="1">
    <citation type="journal article" date="2013" name="Proc. Natl. Acad. Sci. U.S.A.">
        <title>Genome structure and metabolic features in the red seaweed Chondrus crispus shed light on evolution of the Archaeplastida.</title>
        <authorList>
            <person name="Collen J."/>
            <person name="Porcel B."/>
            <person name="Carre W."/>
            <person name="Ball S.G."/>
            <person name="Chaparro C."/>
            <person name="Tonon T."/>
            <person name="Barbeyron T."/>
            <person name="Michel G."/>
            <person name="Noel B."/>
            <person name="Valentin K."/>
            <person name="Elias M."/>
            <person name="Artiguenave F."/>
            <person name="Arun A."/>
            <person name="Aury J.M."/>
            <person name="Barbosa-Neto J.F."/>
            <person name="Bothwell J.H."/>
            <person name="Bouget F.Y."/>
            <person name="Brillet L."/>
            <person name="Cabello-Hurtado F."/>
            <person name="Capella-Gutierrez S."/>
            <person name="Charrier B."/>
            <person name="Cladiere L."/>
            <person name="Cock J.M."/>
            <person name="Coelho S.M."/>
            <person name="Colleoni C."/>
            <person name="Czjzek M."/>
            <person name="Da Silva C."/>
            <person name="Delage L."/>
            <person name="Denoeud F."/>
            <person name="Deschamps P."/>
            <person name="Dittami S.M."/>
            <person name="Gabaldon T."/>
            <person name="Gachon C.M."/>
            <person name="Groisillier A."/>
            <person name="Herve C."/>
            <person name="Jabbari K."/>
            <person name="Katinka M."/>
            <person name="Kloareg B."/>
            <person name="Kowalczyk N."/>
            <person name="Labadie K."/>
            <person name="Leblanc C."/>
            <person name="Lopez P.J."/>
            <person name="McLachlan D.H."/>
            <person name="Meslet-Cladiere L."/>
            <person name="Moustafa A."/>
            <person name="Nehr Z."/>
            <person name="Nyvall Collen P."/>
            <person name="Panaud O."/>
            <person name="Partensky F."/>
            <person name="Poulain J."/>
            <person name="Rensing S.A."/>
            <person name="Rousvoal S."/>
            <person name="Samson G."/>
            <person name="Symeonidi A."/>
            <person name="Weissenbach J."/>
            <person name="Zambounis A."/>
            <person name="Wincker P."/>
            <person name="Boyen C."/>
        </authorList>
    </citation>
    <scope>NUCLEOTIDE SEQUENCE [LARGE SCALE GENOMIC DNA]</scope>
    <source>
        <strain evidence="3">cv. Stackhouse</strain>
    </source>
</reference>
<feature type="chain" id="PRO_5004443233" evidence="1">
    <location>
        <begin position="21"/>
        <end position="281"/>
    </location>
</feature>
<sequence length="281" mass="30780">MFKLSLVAALLAAAAWTVNAQCGRTCRFRICELNGSSPPEMRPKGAQILLRGPDTSRTGYICRNFPNGRTLGVVERTGTATVSKDGRTDEIDEYEPPNLSPNFPADYFQLHNILYARGLQGIGRHASSGNQEDFLDGLCVTLPITRYNIANTDGSVYRTISTSDPRDCVSFKTINKPVLVEVAWDSADDFDLSVQGPDGSGRRIRDNNIGRCQGGPPQGKEAVVFDTAKPGTYEIKLLHYNNCGGRTRFTVNGIVNGVRVFQRRGRSSVDGRIVLEASFEV</sequence>
<evidence type="ECO:0000313" key="2">
    <source>
        <dbReference type="EMBL" id="CDF35159.1"/>
    </source>
</evidence>